<feature type="signal peptide" evidence="2">
    <location>
        <begin position="1"/>
        <end position="20"/>
    </location>
</feature>
<accession>A0A6P1NU51</accession>
<reference evidence="3 4" key="1">
    <citation type="submission" date="2020-01" db="EMBL/GenBank/DDBJ databases">
        <authorList>
            <person name="Kim M."/>
        </authorList>
    </citation>
    <scope>NUCLEOTIDE SEQUENCE [LARGE SCALE GENOMIC DNA]</scope>
    <source>
        <strain evidence="3 4">BT10</strain>
    </source>
</reference>
<evidence type="ECO:0000256" key="1">
    <source>
        <dbReference type="SAM" id="MobiDB-lite"/>
    </source>
</evidence>
<gene>
    <name evidence="3" type="ORF">GU926_03590</name>
</gene>
<feature type="region of interest" description="Disordered" evidence="1">
    <location>
        <begin position="26"/>
        <end position="55"/>
    </location>
</feature>
<dbReference type="RefSeq" id="WP_160689092.1">
    <property type="nucleotide sequence ID" value="NZ_CP047897.1"/>
</dbReference>
<evidence type="ECO:0000313" key="3">
    <source>
        <dbReference type="EMBL" id="QHL86570.1"/>
    </source>
</evidence>
<dbReference type="PROSITE" id="PS51257">
    <property type="entry name" value="PROKAR_LIPOPROTEIN"/>
    <property type="match status" value="1"/>
</dbReference>
<dbReference type="EMBL" id="CP047897">
    <property type="protein sequence ID" value="QHL86570.1"/>
    <property type="molecule type" value="Genomic_DNA"/>
</dbReference>
<protein>
    <submittedName>
        <fullName evidence="3">Uncharacterized protein</fullName>
    </submittedName>
</protein>
<evidence type="ECO:0000256" key="2">
    <source>
        <dbReference type="SAM" id="SignalP"/>
    </source>
</evidence>
<dbReference type="AlphaFoldDB" id="A0A6P1NU51"/>
<organism evidence="3 4">
    <name type="scientific">Nibribacter ruber</name>
    <dbReference type="NCBI Taxonomy" id="2698458"/>
    <lineage>
        <taxon>Bacteria</taxon>
        <taxon>Pseudomonadati</taxon>
        <taxon>Bacteroidota</taxon>
        <taxon>Cytophagia</taxon>
        <taxon>Cytophagales</taxon>
        <taxon>Hymenobacteraceae</taxon>
        <taxon>Nibribacter</taxon>
    </lineage>
</organism>
<name>A0A6P1NU51_9BACT</name>
<keyword evidence="4" id="KW-1185">Reference proteome</keyword>
<evidence type="ECO:0000313" key="4">
    <source>
        <dbReference type="Proteomes" id="UP000464214"/>
    </source>
</evidence>
<sequence>MKINAITVASLMAVCLFSFSACEQKPAAEKTGTTTTEDLVEGTDGGLDSMNIESDSTMSITADTLSFQ</sequence>
<keyword evidence="2" id="KW-0732">Signal</keyword>
<proteinExistence type="predicted"/>
<dbReference type="Proteomes" id="UP000464214">
    <property type="component" value="Chromosome"/>
</dbReference>
<feature type="chain" id="PRO_5026995024" evidence="2">
    <location>
        <begin position="21"/>
        <end position="68"/>
    </location>
</feature>
<dbReference type="KEGG" id="nib:GU926_03590"/>